<dbReference type="Proteomes" id="UP001159405">
    <property type="component" value="Unassembled WGS sequence"/>
</dbReference>
<dbReference type="PRINTS" id="PR00237">
    <property type="entry name" value="GPCRRHODOPSN"/>
</dbReference>
<feature type="transmembrane region" description="Helical" evidence="6">
    <location>
        <begin position="70"/>
        <end position="95"/>
    </location>
</feature>
<keyword evidence="5 6" id="KW-0472">Membrane</keyword>
<evidence type="ECO:0000256" key="3">
    <source>
        <dbReference type="ARBA" id="ARBA00022692"/>
    </source>
</evidence>
<comment type="subcellular location">
    <subcellularLocation>
        <location evidence="1">Cell membrane</location>
        <topology evidence="1">Multi-pass membrane protein</topology>
    </subcellularLocation>
</comment>
<feature type="transmembrane region" description="Helical" evidence="6">
    <location>
        <begin position="153"/>
        <end position="173"/>
    </location>
</feature>
<dbReference type="Pfam" id="PF00001">
    <property type="entry name" value="7tm_1"/>
    <property type="match status" value="2"/>
</dbReference>
<dbReference type="PROSITE" id="PS50262">
    <property type="entry name" value="G_PROTEIN_RECEP_F1_2"/>
    <property type="match status" value="1"/>
</dbReference>
<feature type="domain" description="G-protein coupled receptors family 1 profile" evidence="7">
    <location>
        <begin position="50"/>
        <end position="286"/>
    </location>
</feature>
<proteinExistence type="predicted"/>
<feature type="transmembrane region" description="Helical" evidence="6">
    <location>
        <begin position="107"/>
        <end position="132"/>
    </location>
</feature>
<gene>
    <name evidence="8" type="ORF">PLOB_00035504</name>
</gene>
<keyword evidence="2" id="KW-1003">Cell membrane</keyword>
<dbReference type="EMBL" id="CALNXK010000005">
    <property type="protein sequence ID" value="CAH3037294.1"/>
    <property type="molecule type" value="Genomic_DNA"/>
</dbReference>
<dbReference type="SUPFAM" id="SSF81321">
    <property type="entry name" value="Family A G protein-coupled receptor-like"/>
    <property type="match status" value="1"/>
</dbReference>
<feature type="transmembrane region" description="Helical" evidence="6">
    <location>
        <begin position="33"/>
        <end position="58"/>
    </location>
</feature>
<dbReference type="CDD" id="cd00637">
    <property type="entry name" value="7tm_classA_rhodopsin-like"/>
    <property type="match status" value="1"/>
</dbReference>
<comment type="caution">
    <text evidence="8">The sequence shown here is derived from an EMBL/GenBank/DDBJ whole genome shotgun (WGS) entry which is preliminary data.</text>
</comment>
<protein>
    <recommendedName>
        <fullName evidence="7">G-protein coupled receptors family 1 profile domain-containing protein</fullName>
    </recommendedName>
</protein>
<feature type="transmembrane region" description="Helical" evidence="6">
    <location>
        <begin position="179"/>
        <end position="203"/>
    </location>
</feature>
<evidence type="ECO:0000313" key="8">
    <source>
        <dbReference type="EMBL" id="CAH3037294.1"/>
    </source>
</evidence>
<dbReference type="InterPro" id="IPR017452">
    <property type="entry name" value="GPCR_Rhodpsn_7TM"/>
</dbReference>
<evidence type="ECO:0000256" key="4">
    <source>
        <dbReference type="ARBA" id="ARBA00022989"/>
    </source>
</evidence>
<reference evidence="8 9" key="1">
    <citation type="submission" date="2022-05" db="EMBL/GenBank/DDBJ databases">
        <authorList>
            <consortium name="Genoscope - CEA"/>
            <person name="William W."/>
        </authorList>
    </citation>
    <scope>NUCLEOTIDE SEQUENCE [LARGE SCALE GENOMIC DNA]</scope>
</reference>
<dbReference type="PANTHER" id="PTHR22750">
    <property type="entry name" value="G-PROTEIN COUPLED RECEPTOR"/>
    <property type="match status" value="1"/>
</dbReference>
<feature type="transmembrane region" description="Helical" evidence="6">
    <location>
        <begin position="262"/>
        <end position="288"/>
    </location>
</feature>
<evidence type="ECO:0000259" key="7">
    <source>
        <dbReference type="PROSITE" id="PS50262"/>
    </source>
</evidence>
<organism evidence="8 9">
    <name type="scientific">Porites lobata</name>
    <dbReference type="NCBI Taxonomy" id="104759"/>
    <lineage>
        <taxon>Eukaryota</taxon>
        <taxon>Metazoa</taxon>
        <taxon>Cnidaria</taxon>
        <taxon>Anthozoa</taxon>
        <taxon>Hexacorallia</taxon>
        <taxon>Scleractinia</taxon>
        <taxon>Fungiina</taxon>
        <taxon>Poritidae</taxon>
        <taxon>Porites</taxon>
    </lineage>
</organism>
<keyword evidence="9" id="KW-1185">Reference proteome</keyword>
<evidence type="ECO:0000256" key="5">
    <source>
        <dbReference type="ARBA" id="ARBA00023136"/>
    </source>
</evidence>
<evidence type="ECO:0000256" key="2">
    <source>
        <dbReference type="ARBA" id="ARBA00022475"/>
    </source>
</evidence>
<keyword evidence="4 6" id="KW-1133">Transmembrane helix</keyword>
<name>A0ABN8MWF1_9CNID</name>
<evidence type="ECO:0000256" key="1">
    <source>
        <dbReference type="ARBA" id="ARBA00004651"/>
    </source>
</evidence>
<accession>A0ABN8MWF1</accession>
<evidence type="ECO:0000256" key="6">
    <source>
        <dbReference type="SAM" id="Phobius"/>
    </source>
</evidence>
<evidence type="ECO:0000313" key="9">
    <source>
        <dbReference type="Proteomes" id="UP001159405"/>
    </source>
</evidence>
<dbReference type="Gene3D" id="1.20.1070.10">
    <property type="entry name" value="Rhodopsin 7-helix transmembrane proteins"/>
    <property type="match status" value="1"/>
</dbReference>
<keyword evidence="3 6" id="KW-0812">Transmembrane</keyword>
<sequence length="313" mass="35490">MAPANFTEATTEQRISRELFCSEEFTAEVHNELIFLSALNVLLSITAFLGNIVILAALRKETSLHPPSKLLYRNLAVTDLCVAITAEPLTVAYWMSVVNQRWDLCHFANVAIFVTAATLCSASLFTVTAISMDRLLALLLGLKYRQVVTLKKTIITVIVLWILSIVTTASYFWKPYMYTWLFQVGLFLPCLVVSCLSYTKIFLTLRQQEKHVREQQGQEIPEGIARYRKAVCSSLWLLVALVVCYLPYGITAPLTPYKGMSLSVYLARAFTFTFVFLNSSLNPVLYCWKIQEVRQAVKDTTRQLLFSTSYTVQ</sequence>
<dbReference type="InterPro" id="IPR000276">
    <property type="entry name" value="GPCR_Rhodpsn"/>
</dbReference>
<feature type="transmembrane region" description="Helical" evidence="6">
    <location>
        <begin position="230"/>
        <end position="250"/>
    </location>
</feature>